<evidence type="ECO:0000313" key="2">
    <source>
        <dbReference type="Proteomes" id="UP000501076"/>
    </source>
</evidence>
<dbReference type="SUPFAM" id="SSF52540">
    <property type="entry name" value="P-loop containing nucleoside triphosphate hydrolases"/>
    <property type="match status" value="1"/>
</dbReference>
<geneLocation type="plasmid" evidence="2">
    <name>pfdu301a</name>
</geneLocation>
<dbReference type="Gene3D" id="3.40.50.300">
    <property type="entry name" value="P-loop containing nucleotide triphosphate hydrolases"/>
    <property type="match status" value="1"/>
</dbReference>
<accession>A0A6M6E544</accession>
<gene>
    <name evidence="1" type="ORF">FDZ14_31750</name>
</gene>
<protein>
    <recommendedName>
        <fullName evidence="3">ATPase dynein-related AAA domain-containing protein</fullName>
    </recommendedName>
</protein>
<evidence type="ECO:0008006" key="3">
    <source>
        <dbReference type="Google" id="ProtNLM"/>
    </source>
</evidence>
<dbReference type="InterPro" id="IPR027417">
    <property type="entry name" value="P-loop_NTPase"/>
</dbReference>
<name>A0A6M6E544_PRIMG</name>
<dbReference type="EMBL" id="CP045273">
    <property type="protein sequence ID" value="QJX80666.1"/>
    <property type="molecule type" value="Genomic_DNA"/>
</dbReference>
<organism evidence="1 2">
    <name type="scientific">Priestia megaterium</name>
    <name type="common">Bacillus megaterium</name>
    <dbReference type="NCBI Taxonomy" id="1404"/>
    <lineage>
        <taxon>Bacteria</taxon>
        <taxon>Bacillati</taxon>
        <taxon>Bacillota</taxon>
        <taxon>Bacilli</taxon>
        <taxon>Bacillales</taxon>
        <taxon>Bacillaceae</taxon>
        <taxon>Priestia</taxon>
    </lineage>
</organism>
<reference evidence="1 2" key="1">
    <citation type="submission" date="2019-10" db="EMBL/GenBank/DDBJ databases">
        <title>Complete genome sequences for adaption low water activity.</title>
        <authorList>
            <person name="Zhao L."/>
            <person name="Zhong J."/>
        </authorList>
    </citation>
    <scope>NUCLEOTIDE SEQUENCE [LARGE SCALE GENOMIC DNA]</scope>
    <source>
        <strain evidence="1 2">FDU301</strain>
        <plasmid evidence="2">pfdu301a</plasmid>
    </source>
</reference>
<evidence type="ECO:0000313" key="1">
    <source>
        <dbReference type="EMBL" id="QJX80666.1"/>
    </source>
</evidence>
<dbReference type="RefSeq" id="WP_171778661.1">
    <property type="nucleotide sequence ID" value="NZ_CP045273.1"/>
</dbReference>
<keyword evidence="1" id="KW-0614">Plasmid</keyword>
<dbReference type="Proteomes" id="UP000501076">
    <property type="component" value="Plasmid pFDU301A"/>
</dbReference>
<sequence>MIGKQMQQAVISIAGAIMDPKFRARKNFERPPFVFWGPAGAGKSYTMKKAGTALHIPVIGIRLGQELAEDMSYPEITEENKQKYLSKIIAEMFPRYKRDAQGNKIPRRKVVNGEISNIPGEYQLNFTKIKNYIENWKQLEEYYTSIGLSIDDAPGGIVFLDEVNRIEDKQMFQMIFQLFDSGKFKGYVTPEELSFFAAANPNEGHIVQDWFADDAFTNRCVHLRTKYDFDTWLEYASEPDSGYDDLTIQFYKTYPKALFNPKKNDFKIPAFSSSYRNAAFLSLYVNTVQYPDPAIREEILLAIVGEAEVPHFHLVEDKLAEKAPTAEEILTSYDEYEVGLNPLITIEMGRTRSGKPIPAYEIDTLKDALEYQEPKGELRKRILQAQQDGKTDLINEATQDLVDYFHQNIKDQKFKDLIDENRLRFLRFVLDLPRGKFGTTFQQLVSNHSHKETSPLIADILTSGETGLYVTQLIKYIDVKVVANSQ</sequence>
<dbReference type="AlphaFoldDB" id="A0A6M6E544"/>
<proteinExistence type="predicted"/>